<dbReference type="GO" id="GO:0009251">
    <property type="term" value="P:glucan catabolic process"/>
    <property type="evidence" value="ECO:0007669"/>
    <property type="project" value="TreeGrafter"/>
</dbReference>
<keyword evidence="2" id="KW-0378">Hydrolase</keyword>
<dbReference type="OrthoDB" id="62120at2759"/>
<sequence>MADLPPTAPTGETTPAPSHYAAVPLDEDHAMDLPRAPYLSEAQPESSESPRESYIQRDSYLQTPGASQTLLPAKVESEGDAQFAQEDPAHGGLAPQAKRRRLLPLAIGLLALVIIVLVVILPVYFTVIKPRNNKGSSAAVSPHSTGQVDPNSSGATPTGSGAAPTSTPVVAEAISGGDGSTVKATDGTTFIYNNTFGGIWYSDPNDPYNTAAFPNSWSPPLNQSWDYTNDRIYGVNLGGWFVLEPFIAPELFQRYPGTVDEWTLSEAMRADTANGGINQIEDHYKTFITEQDFAQIAAAGLNWIRLPIPYWAIDVWDDEPFLAQVSWPYIVQAFQWARKYGLRIKLDLHTIPGSQNGYNHSGKLGLINFLLGTMGMANAQRALNYIRIITEFISQPEYRDVVPMFGIMNEPIMGDIGTSELRGFYVEAYKVIRGITGIGEGKGPAVAFHDGFGGISNWAGFMTGADRIVLDTHPYFAFGGGPATDPIDTGTGSGAGGTWPGAACDRWTPTFNTSRNTFGPTVAGEWSNGFNDCGLFLTGVGGSQSFGGNCADWQDASKWTAGTKAGLKAFGAASMDALIDWFFWTWRVGESQRGIVESPLWSYKAGLAGGWILTDPRQASGACGPPSGDVFTGYQPWMTGGAGAGDIAAAQTRQYPYPPTDLQGTPVAPLPVYTSTGSIITLPAPTFTGTNGAAIGTANGWFNTNDAALAPTKIPGCAYPSAWDAQNADIPTGCTGGANAALPAAITPPPRRR</sequence>
<dbReference type="GO" id="GO:0071555">
    <property type="term" value="P:cell wall organization"/>
    <property type="evidence" value="ECO:0007669"/>
    <property type="project" value="UniProtKB-KW"/>
</dbReference>
<feature type="region of interest" description="Disordered" evidence="8">
    <location>
        <begin position="134"/>
        <end position="167"/>
    </location>
</feature>
<evidence type="ECO:0000256" key="7">
    <source>
        <dbReference type="ARBA" id="ARBA00038929"/>
    </source>
</evidence>
<gene>
    <name evidence="10" type="ORF">D9619_002060</name>
</gene>
<evidence type="ECO:0000256" key="2">
    <source>
        <dbReference type="ARBA" id="ARBA00022801"/>
    </source>
</evidence>
<dbReference type="GO" id="GO:0004338">
    <property type="term" value="F:glucan exo-1,3-beta-glucosidase activity"/>
    <property type="evidence" value="ECO:0007669"/>
    <property type="project" value="UniProtKB-EC"/>
</dbReference>
<dbReference type="PANTHER" id="PTHR31297">
    <property type="entry name" value="GLUCAN ENDO-1,6-BETA-GLUCOSIDASE B"/>
    <property type="match status" value="1"/>
</dbReference>
<dbReference type="InterPro" id="IPR017853">
    <property type="entry name" value="GH"/>
</dbReference>
<evidence type="ECO:0000256" key="5">
    <source>
        <dbReference type="ARBA" id="ARBA00023316"/>
    </source>
</evidence>
<comment type="caution">
    <text evidence="10">The sequence shown here is derived from an EMBL/GenBank/DDBJ whole genome shotgun (WGS) entry which is preliminary data.</text>
</comment>
<dbReference type="AlphaFoldDB" id="A0A8H5BDM3"/>
<name>A0A8H5BDM3_9AGAR</name>
<keyword evidence="11" id="KW-1185">Reference proteome</keyword>
<keyword evidence="9" id="KW-0472">Membrane</keyword>
<protein>
    <recommendedName>
        <fullName evidence="7">glucan 1,3-beta-glucosidase</fullName>
        <ecNumber evidence="7">3.2.1.58</ecNumber>
    </recommendedName>
</protein>
<organism evidence="10 11">
    <name type="scientific">Psilocybe cf. subviscida</name>
    <dbReference type="NCBI Taxonomy" id="2480587"/>
    <lineage>
        <taxon>Eukaryota</taxon>
        <taxon>Fungi</taxon>
        <taxon>Dikarya</taxon>
        <taxon>Basidiomycota</taxon>
        <taxon>Agaricomycotina</taxon>
        <taxon>Agaricomycetes</taxon>
        <taxon>Agaricomycetidae</taxon>
        <taxon>Agaricales</taxon>
        <taxon>Agaricineae</taxon>
        <taxon>Strophariaceae</taxon>
        <taxon>Psilocybe</taxon>
    </lineage>
</organism>
<comment type="similarity">
    <text evidence="1">Belongs to the glycosyl hydrolase 5 (cellulase A) family.</text>
</comment>
<evidence type="ECO:0000256" key="3">
    <source>
        <dbReference type="ARBA" id="ARBA00023180"/>
    </source>
</evidence>
<dbReference type="Gene3D" id="3.20.20.80">
    <property type="entry name" value="Glycosidases"/>
    <property type="match status" value="1"/>
</dbReference>
<evidence type="ECO:0000256" key="1">
    <source>
        <dbReference type="ARBA" id="ARBA00005641"/>
    </source>
</evidence>
<dbReference type="EMBL" id="JAACJJ010000028">
    <property type="protein sequence ID" value="KAF5321425.1"/>
    <property type="molecule type" value="Genomic_DNA"/>
</dbReference>
<evidence type="ECO:0000256" key="9">
    <source>
        <dbReference type="SAM" id="Phobius"/>
    </source>
</evidence>
<dbReference type="PANTHER" id="PTHR31297:SF34">
    <property type="entry name" value="GLUCAN 1,3-BETA-GLUCOSIDASE 2"/>
    <property type="match status" value="1"/>
</dbReference>
<comment type="catalytic activity">
    <reaction evidence="6">
        <text>Successive hydrolysis of beta-D-glucose units from the non-reducing ends of (1-&gt;3)-beta-D-glucans, releasing alpha-glucose.</text>
        <dbReference type="EC" id="3.2.1.58"/>
    </reaction>
</comment>
<keyword evidence="9" id="KW-0812">Transmembrane</keyword>
<keyword evidence="9" id="KW-1133">Transmembrane helix</keyword>
<feature type="transmembrane region" description="Helical" evidence="9">
    <location>
        <begin position="102"/>
        <end position="125"/>
    </location>
</feature>
<evidence type="ECO:0000256" key="8">
    <source>
        <dbReference type="SAM" id="MobiDB-lite"/>
    </source>
</evidence>
<dbReference type="GO" id="GO:0009986">
    <property type="term" value="C:cell surface"/>
    <property type="evidence" value="ECO:0007669"/>
    <property type="project" value="TreeGrafter"/>
</dbReference>
<dbReference type="EC" id="3.2.1.58" evidence="7"/>
<dbReference type="Proteomes" id="UP000567179">
    <property type="component" value="Unassembled WGS sequence"/>
</dbReference>
<feature type="region of interest" description="Disordered" evidence="8">
    <location>
        <begin position="1"/>
        <end position="54"/>
    </location>
</feature>
<keyword evidence="4" id="KW-0326">Glycosidase</keyword>
<keyword evidence="5" id="KW-0961">Cell wall biogenesis/degradation</keyword>
<evidence type="ECO:0000313" key="11">
    <source>
        <dbReference type="Proteomes" id="UP000567179"/>
    </source>
</evidence>
<dbReference type="SUPFAM" id="SSF51445">
    <property type="entry name" value="(Trans)glycosidases"/>
    <property type="match status" value="1"/>
</dbReference>
<evidence type="ECO:0000256" key="6">
    <source>
        <dbReference type="ARBA" id="ARBA00036824"/>
    </source>
</evidence>
<evidence type="ECO:0000313" key="10">
    <source>
        <dbReference type="EMBL" id="KAF5321425.1"/>
    </source>
</evidence>
<reference evidence="10 11" key="1">
    <citation type="journal article" date="2020" name="ISME J.">
        <title>Uncovering the hidden diversity of litter-decomposition mechanisms in mushroom-forming fungi.</title>
        <authorList>
            <person name="Floudas D."/>
            <person name="Bentzer J."/>
            <person name="Ahren D."/>
            <person name="Johansson T."/>
            <person name="Persson P."/>
            <person name="Tunlid A."/>
        </authorList>
    </citation>
    <scope>NUCLEOTIDE SEQUENCE [LARGE SCALE GENOMIC DNA]</scope>
    <source>
        <strain evidence="10 11">CBS 101986</strain>
    </source>
</reference>
<dbReference type="InterPro" id="IPR050386">
    <property type="entry name" value="Glycosyl_hydrolase_5"/>
</dbReference>
<proteinExistence type="inferred from homology"/>
<dbReference type="GO" id="GO:0005576">
    <property type="term" value="C:extracellular region"/>
    <property type="evidence" value="ECO:0007669"/>
    <property type="project" value="TreeGrafter"/>
</dbReference>
<accession>A0A8H5BDM3</accession>
<evidence type="ECO:0000256" key="4">
    <source>
        <dbReference type="ARBA" id="ARBA00023295"/>
    </source>
</evidence>
<keyword evidence="3" id="KW-0325">Glycoprotein</keyword>